<comment type="similarity">
    <text evidence="3">Belongs to the LplA family.</text>
</comment>
<accession>A0A0L0S159</accession>
<evidence type="ECO:0000259" key="5">
    <source>
        <dbReference type="PROSITE" id="PS51733"/>
    </source>
</evidence>
<dbReference type="OMA" id="MYLIEPK"/>
<dbReference type="GO" id="GO:0005739">
    <property type="term" value="C:mitochondrion"/>
    <property type="evidence" value="ECO:0007669"/>
    <property type="project" value="TreeGrafter"/>
</dbReference>
<keyword evidence="7" id="KW-1185">Reference proteome</keyword>
<comment type="function">
    <text evidence="1">Catalyzes both the ATP-dependent activation of exogenously supplied lipoate to lipoyl-AMP and the transfer of the activated lipoyl onto the lipoyl domains of lipoate-dependent enzymes.</text>
</comment>
<dbReference type="STRING" id="578462.A0A0L0S159"/>
<proteinExistence type="inferred from homology"/>
<keyword evidence="6" id="KW-0808">Transferase</keyword>
<keyword evidence="6" id="KW-0436">Ligase</keyword>
<dbReference type="EMBL" id="GG745330">
    <property type="protein sequence ID" value="KNE56327.1"/>
    <property type="molecule type" value="Genomic_DNA"/>
</dbReference>
<dbReference type="InterPro" id="IPR045864">
    <property type="entry name" value="aa-tRNA-synth_II/BPL/LPL"/>
</dbReference>
<reference evidence="7" key="2">
    <citation type="submission" date="2009-11" db="EMBL/GenBank/DDBJ databases">
        <title>The Genome Sequence of Allomyces macrogynus strain ATCC 38327.</title>
        <authorList>
            <consortium name="The Broad Institute Genome Sequencing Platform"/>
            <person name="Russ C."/>
            <person name="Cuomo C."/>
            <person name="Shea T."/>
            <person name="Young S.K."/>
            <person name="Zeng Q."/>
            <person name="Koehrsen M."/>
            <person name="Haas B."/>
            <person name="Borodovsky M."/>
            <person name="Guigo R."/>
            <person name="Alvarado L."/>
            <person name="Berlin A."/>
            <person name="Borenstein D."/>
            <person name="Chen Z."/>
            <person name="Engels R."/>
            <person name="Freedman E."/>
            <person name="Gellesch M."/>
            <person name="Goldberg J."/>
            <person name="Griggs A."/>
            <person name="Gujja S."/>
            <person name="Heiman D."/>
            <person name="Hepburn T."/>
            <person name="Howarth C."/>
            <person name="Jen D."/>
            <person name="Larson L."/>
            <person name="Lewis B."/>
            <person name="Mehta T."/>
            <person name="Park D."/>
            <person name="Pearson M."/>
            <person name="Roberts A."/>
            <person name="Saif S."/>
            <person name="Shenoy N."/>
            <person name="Sisk P."/>
            <person name="Stolte C."/>
            <person name="Sykes S."/>
            <person name="Walk T."/>
            <person name="White J."/>
            <person name="Yandava C."/>
            <person name="Burger G."/>
            <person name="Gray M.W."/>
            <person name="Holland P.W.H."/>
            <person name="King N."/>
            <person name="Lang F.B.F."/>
            <person name="Roger A.J."/>
            <person name="Ruiz-Trillo I."/>
            <person name="Lander E."/>
            <person name="Nusbaum C."/>
        </authorList>
    </citation>
    <scope>NUCLEOTIDE SEQUENCE [LARGE SCALE GENOMIC DNA]</scope>
    <source>
        <strain evidence="7">ATCC 38327</strain>
    </source>
</reference>
<sequence length="343" mass="39009">MAARDIRCFISHITDPFLNLAVEEWLFRTTPVHSHVLLLWRNTPTVVIGRNQNQWKECNVHALEADNIPWVRRKSGGGTVYHDLGNSIYSIIEPRESFTRRKNAELVTRALHHLDVPAAVNDRHDIVVDGRKVSGSAFKLTSRRAYHHGTMLIDANLTSLRKYLKIDRPRLVTKGVPSVPSPVTNLREFSMTVDHTGFCEAVVDEFRRAHDLGYLKPEVIDPSIVDTEPHVKAALEELTSDEWRLGQTPEFTHEIYLDQAILNVHCRGGQVTAASCQWTTLPDDLFAAGLEDFTQCLIGQWYHPKSLQGAWTRFVTMQNGAIQETHPTMVELRQFVHRLAAEL</sequence>
<dbReference type="Proteomes" id="UP000054350">
    <property type="component" value="Unassembled WGS sequence"/>
</dbReference>
<dbReference type="AlphaFoldDB" id="A0A0L0S159"/>
<reference evidence="6 7" key="1">
    <citation type="submission" date="2009-11" db="EMBL/GenBank/DDBJ databases">
        <title>Annotation of Allomyces macrogynus ATCC 38327.</title>
        <authorList>
            <consortium name="The Broad Institute Genome Sequencing Platform"/>
            <person name="Russ C."/>
            <person name="Cuomo C."/>
            <person name="Burger G."/>
            <person name="Gray M.W."/>
            <person name="Holland P.W.H."/>
            <person name="King N."/>
            <person name="Lang F.B.F."/>
            <person name="Roger A.J."/>
            <person name="Ruiz-Trillo I."/>
            <person name="Young S.K."/>
            <person name="Zeng Q."/>
            <person name="Gargeya S."/>
            <person name="Fitzgerald M."/>
            <person name="Haas B."/>
            <person name="Abouelleil A."/>
            <person name="Alvarado L."/>
            <person name="Arachchi H.M."/>
            <person name="Berlin A."/>
            <person name="Chapman S.B."/>
            <person name="Gearin G."/>
            <person name="Goldberg J."/>
            <person name="Griggs A."/>
            <person name="Gujja S."/>
            <person name="Hansen M."/>
            <person name="Heiman D."/>
            <person name="Howarth C."/>
            <person name="Larimer J."/>
            <person name="Lui A."/>
            <person name="MacDonald P.J.P."/>
            <person name="McCowen C."/>
            <person name="Montmayeur A."/>
            <person name="Murphy C."/>
            <person name="Neiman D."/>
            <person name="Pearson M."/>
            <person name="Priest M."/>
            <person name="Roberts A."/>
            <person name="Saif S."/>
            <person name="Shea T."/>
            <person name="Sisk P."/>
            <person name="Stolte C."/>
            <person name="Sykes S."/>
            <person name="Wortman J."/>
            <person name="Nusbaum C."/>
            <person name="Birren B."/>
        </authorList>
    </citation>
    <scope>NUCLEOTIDE SEQUENCE [LARGE SCALE GENOMIC DNA]</scope>
    <source>
        <strain evidence="6 7">ATCC 38327</strain>
    </source>
</reference>
<comment type="pathway">
    <text evidence="2">Protein modification; protein lipoylation via exogenous pathway; protein N(6)-(lipoyl)lysine from lipoate: step 2/2.</text>
</comment>
<evidence type="ECO:0000313" key="7">
    <source>
        <dbReference type="Proteomes" id="UP000054350"/>
    </source>
</evidence>
<organism evidence="6 7">
    <name type="scientific">Allomyces macrogynus (strain ATCC 38327)</name>
    <name type="common">Allomyces javanicus var. macrogynus</name>
    <dbReference type="NCBI Taxonomy" id="578462"/>
    <lineage>
        <taxon>Eukaryota</taxon>
        <taxon>Fungi</taxon>
        <taxon>Fungi incertae sedis</taxon>
        <taxon>Blastocladiomycota</taxon>
        <taxon>Blastocladiomycetes</taxon>
        <taxon>Blastocladiales</taxon>
        <taxon>Blastocladiaceae</taxon>
        <taxon>Allomyces</taxon>
    </lineage>
</organism>
<dbReference type="GO" id="GO:0016874">
    <property type="term" value="F:ligase activity"/>
    <property type="evidence" value="ECO:0007669"/>
    <property type="project" value="UniProtKB-KW"/>
</dbReference>
<dbReference type="NCBIfam" id="TIGR00545">
    <property type="entry name" value="lipoyltrans"/>
    <property type="match status" value="1"/>
</dbReference>
<protein>
    <recommendedName>
        <fullName evidence="4">Putative lipoate-protein ligase A</fullName>
    </recommendedName>
</protein>
<evidence type="ECO:0000256" key="3">
    <source>
        <dbReference type="ARBA" id="ARBA00008242"/>
    </source>
</evidence>
<evidence type="ECO:0000313" key="6">
    <source>
        <dbReference type="EMBL" id="KNE56327.1"/>
    </source>
</evidence>
<dbReference type="CDD" id="cd16443">
    <property type="entry name" value="LplA"/>
    <property type="match status" value="1"/>
</dbReference>
<dbReference type="InterPro" id="IPR004562">
    <property type="entry name" value="LipoylTrfase_LipoateP_Ligase"/>
</dbReference>
<dbReference type="Pfam" id="PF21948">
    <property type="entry name" value="LplA-B_cat"/>
    <property type="match status" value="1"/>
</dbReference>
<dbReference type="OrthoDB" id="201621at2759"/>
<dbReference type="PROSITE" id="PS51733">
    <property type="entry name" value="BPL_LPL_CATALYTIC"/>
    <property type="match status" value="1"/>
</dbReference>
<gene>
    <name evidence="6" type="ORF">AMAG_02146</name>
</gene>
<dbReference type="SUPFAM" id="SSF55681">
    <property type="entry name" value="Class II aaRS and biotin synthetases"/>
    <property type="match status" value="1"/>
</dbReference>
<dbReference type="InterPro" id="IPR004143">
    <property type="entry name" value="BPL_LPL_catalytic"/>
</dbReference>
<evidence type="ECO:0000256" key="2">
    <source>
        <dbReference type="ARBA" id="ARBA00005085"/>
    </source>
</evidence>
<dbReference type="PANTHER" id="PTHR12561:SF3">
    <property type="entry name" value="LIPOYLTRANSFERASE 1, MITOCHONDRIAL"/>
    <property type="match status" value="1"/>
</dbReference>
<dbReference type="Gene3D" id="3.30.930.10">
    <property type="entry name" value="Bira Bifunctional Protein, Domain 2"/>
    <property type="match status" value="1"/>
</dbReference>
<dbReference type="UniPathway" id="UPA00537">
    <property type="reaction ID" value="UER00595"/>
</dbReference>
<dbReference type="VEuPathDB" id="FungiDB:AMAG_02146"/>
<feature type="domain" description="BPL/LPL catalytic" evidence="5">
    <location>
        <begin position="31"/>
        <end position="214"/>
    </location>
</feature>
<evidence type="ECO:0000256" key="4">
    <source>
        <dbReference type="ARBA" id="ARBA00015925"/>
    </source>
</evidence>
<dbReference type="GO" id="GO:0009249">
    <property type="term" value="P:protein lipoylation"/>
    <property type="evidence" value="ECO:0007669"/>
    <property type="project" value="InterPro"/>
</dbReference>
<evidence type="ECO:0000256" key="1">
    <source>
        <dbReference type="ARBA" id="ARBA00003253"/>
    </source>
</evidence>
<name>A0A0L0S159_ALLM3</name>
<dbReference type="GO" id="GO:0017118">
    <property type="term" value="F:lipoyltransferase activity"/>
    <property type="evidence" value="ECO:0007669"/>
    <property type="project" value="TreeGrafter"/>
</dbReference>
<dbReference type="eggNOG" id="KOG3159">
    <property type="taxonomic scope" value="Eukaryota"/>
</dbReference>
<dbReference type="PANTHER" id="PTHR12561">
    <property type="entry name" value="LIPOATE-PROTEIN LIGASE"/>
    <property type="match status" value="1"/>
</dbReference>